<reference evidence="10" key="1">
    <citation type="submission" date="2023-02" db="EMBL/GenBank/DDBJ databases">
        <title>Enrichment on poylsaccharides allowed isolation of novel metabolic and taxonomic groups of Haloarchaea.</title>
        <authorList>
            <person name="Sorokin D.Y."/>
            <person name="Elcheninov A.G."/>
            <person name="Khizhniak T.V."/>
            <person name="Kolganova T.V."/>
            <person name="Kublanov I.V."/>
        </authorList>
    </citation>
    <scope>NUCLEOTIDE SEQUENCE</scope>
    <source>
        <strain evidence="9 11">HArc-curdl5-1</strain>
        <strain evidence="10">HArc-curdl7</strain>
    </source>
</reference>
<dbReference type="GO" id="GO:0046872">
    <property type="term" value="F:metal ion binding"/>
    <property type="evidence" value="ECO:0007669"/>
    <property type="project" value="UniProtKB-KW"/>
</dbReference>
<feature type="region of interest" description="Disordered" evidence="7">
    <location>
        <begin position="1"/>
        <end position="32"/>
    </location>
</feature>
<evidence type="ECO:0000256" key="2">
    <source>
        <dbReference type="ARBA" id="ARBA00022723"/>
    </source>
</evidence>
<comment type="caution">
    <text evidence="10">The sequence shown here is derived from an EMBL/GenBank/DDBJ whole genome shotgun (WGS) entry which is preliminary data.</text>
</comment>
<dbReference type="Proteomes" id="UP001209746">
    <property type="component" value="Unassembled WGS sequence"/>
</dbReference>
<dbReference type="SUPFAM" id="SSF50022">
    <property type="entry name" value="ISP domain"/>
    <property type="match status" value="1"/>
</dbReference>
<dbReference type="PROSITE" id="PS51296">
    <property type="entry name" value="RIESKE"/>
    <property type="match status" value="1"/>
</dbReference>
<keyword evidence="2" id="KW-0479">Metal-binding</keyword>
<evidence type="ECO:0000256" key="7">
    <source>
        <dbReference type="SAM" id="MobiDB-lite"/>
    </source>
</evidence>
<evidence type="ECO:0000256" key="5">
    <source>
        <dbReference type="ARBA" id="ARBA00023157"/>
    </source>
</evidence>
<dbReference type="Pfam" id="PF00355">
    <property type="entry name" value="Rieske"/>
    <property type="match status" value="1"/>
</dbReference>
<dbReference type="GO" id="GO:0051537">
    <property type="term" value="F:2 iron, 2 sulfur cluster binding"/>
    <property type="evidence" value="ECO:0007669"/>
    <property type="project" value="UniProtKB-KW"/>
</dbReference>
<dbReference type="EMBL" id="JAOPKC010000001">
    <property type="protein sequence ID" value="MCU4716959.1"/>
    <property type="molecule type" value="Genomic_DNA"/>
</dbReference>
<organism evidence="10 12">
    <name type="scientific">Halapricum hydrolyticum</name>
    <dbReference type="NCBI Taxonomy" id="2979991"/>
    <lineage>
        <taxon>Archaea</taxon>
        <taxon>Methanobacteriati</taxon>
        <taxon>Methanobacteriota</taxon>
        <taxon>Stenosarchaea group</taxon>
        <taxon>Halobacteria</taxon>
        <taxon>Halobacteriales</taxon>
        <taxon>Haloarculaceae</taxon>
        <taxon>Halapricum</taxon>
    </lineage>
</organism>
<feature type="domain" description="Rieske" evidence="8">
    <location>
        <begin position="118"/>
        <end position="206"/>
    </location>
</feature>
<comment type="cofactor">
    <cofactor evidence="6">
        <name>[2Fe-2S] cluster</name>
        <dbReference type="ChEBI" id="CHEBI:190135"/>
    </cofactor>
</comment>
<keyword evidence="4" id="KW-0411">Iron-sulfur</keyword>
<evidence type="ECO:0000313" key="9">
    <source>
        <dbReference type="EMBL" id="MCU4716959.1"/>
    </source>
</evidence>
<evidence type="ECO:0000259" key="8">
    <source>
        <dbReference type="PROSITE" id="PS51296"/>
    </source>
</evidence>
<gene>
    <name evidence="10" type="ORF">OB914_00385</name>
    <name evidence="9" type="ORF">OB916_02635</name>
</gene>
<keyword evidence="11" id="KW-1185">Reference proteome</keyword>
<name>A0AAE3I887_9EURY</name>
<evidence type="ECO:0000256" key="4">
    <source>
        <dbReference type="ARBA" id="ARBA00023014"/>
    </source>
</evidence>
<evidence type="ECO:0000313" key="12">
    <source>
        <dbReference type="Proteomes" id="UP001209746"/>
    </source>
</evidence>
<keyword evidence="1" id="KW-0001">2Fe-2S</keyword>
<feature type="compositionally biased region" description="Basic and acidic residues" evidence="7">
    <location>
        <begin position="14"/>
        <end position="27"/>
    </location>
</feature>
<keyword evidence="5" id="KW-1015">Disulfide bond</keyword>
<keyword evidence="3" id="KW-0408">Iron</keyword>
<dbReference type="Proteomes" id="UP001208186">
    <property type="component" value="Unassembled WGS sequence"/>
</dbReference>
<dbReference type="PANTHER" id="PTHR10134">
    <property type="entry name" value="CYTOCHROME B-C1 COMPLEX SUBUNIT RIESKE, MITOCHONDRIAL"/>
    <property type="match status" value="1"/>
</dbReference>
<dbReference type="InterPro" id="IPR014349">
    <property type="entry name" value="Rieske_Fe-S_prot"/>
</dbReference>
<dbReference type="InterPro" id="IPR017941">
    <property type="entry name" value="Rieske_2Fe-2S"/>
</dbReference>
<dbReference type="InterPro" id="IPR005805">
    <property type="entry name" value="Rieske_Fe-S_prot_C"/>
</dbReference>
<evidence type="ECO:0000313" key="10">
    <source>
        <dbReference type="EMBL" id="MCU4725436.1"/>
    </source>
</evidence>
<evidence type="ECO:0000256" key="1">
    <source>
        <dbReference type="ARBA" id="ARBA00022714"/>
    </source>
</evidence>
<evidence type="ECO:0000256" key="3">
    <source>
        <dbReference type="ARBA" id="ARBA00023004"/>
    </source>
</evidence>
<dbReference type="CDD" id="cd03467">
    <property type="entry name" value="Rieske"/>
    <property type="match status" value="1"/>
</dbReference>
<proteinExistence type="predicted"/>
<sequence>MTGSHDDQWDEHDDQGHGEHDHDDDSRGQPSIYTDVRAQVRRRDYAKALATVGGLTAIASLAAPLASLQRVFEREYTGPVYGDGIPLVDGSGERITENRLSDGEQLTVFPEPRPGLEDAPTLLVRFPESEYGGETNMAFTAGGYAAYSKVCTHAGCMVDDRENSTWVCPCHYGKFNPKSGARVVGGPAPRPLPQLPITISSEGYLVATGDFEGPVGPGGE</sequence>
<dbReference type="RefSeq" id="WP_315907720.1">
    <property type="nucleotide sequence ID" value="NZ_JAOPKC010000001.1"/>
</dbReference>
<dbReference type="InterPro" id="IPR036922">
    <property type="entry name" value="Rieske_2Fe-2S_sf"/>
</dbReference>
<protein>
    <submittedName>
        <fullName evidence="10">Rieske (2Fe-2S) protein</fullName>
    </submittedName>
</protein>
<dbReference type="PRINTS" id="PR00162">
    <property type="entry name" value="RIESKE"/>
</dbReference>
<dbReference type="GO" id="GO:0016020">
    <property type="term" value="C:membrane"/>
    <property type="evidence" value="ECO:0007669"/>
    <property type="project" value="InterPro"/>
</dbReference>
<accession>A0AAE3I887</accession>
<dbReference type="Gene3D" id="2.102.10.10">
    <property type="entry name" value="Rieske [2Fe-2S] iron-sulphur domain"/>
    <property type="match status" value="1"/>
</dbReference>
<dbReference type="AlphaFoldDB" id="A0AAE3I887"/>
<dbReference type="EMBL" id="JAOPKD010000001">
    <property type="protein sequence ID" value="MCU4725436.1"/>
    <property type="molecule type" value="Genomic_DNA"/>
</dbReference>
<evidence type="ECO:0000256" key="6">
    <source>
        <dbReference type="ARBA" id="ARBA00034078"/>
    </source>
</evidence>
<evidence type="ECO:0000313" key="11">
    <source>
        <dbReference type="Proteomes" id="UP001208186"/>
    </source>
</evidence>